<feature type="compositionally biased region" description="Polar residues" evidence="5">
    <location>
        <begin position="557"/>
        <end position="567"/>
    </location>
</feature>
<feature type="region of interest" description="Disordered" evidence="5">
    <location>
        <begin position="164"/>
        <end position="191"/>
    </location>
</feature>
<dbReference type="OrthoDB" id="5583at2759"/>
<evidence type="ECO:0000313" key="8">
    <source>
        <dbReference type="RefSeq" id="XP_033534288.1"/>
    </source>
</evidence>
<feature type="compositionally biased region" description="Basic residues" evidence="5">
    <location>
        <begin position="514"/>
        <end position="523"/>
    </location>
</feature>
<evidence type="ECO:0000256" key="2">
    <source>
        <dbReference type="ARBA" id="ARBA00006076"/>
    </source>
</evidence>
<dbReference type="PANTHER" id="PTHR14152:SF5">
    <property type="entry name" value="U4_U6.U5 TRI-SNRNP-ASSOCIATED PROTEIN 1"/>
    <property type="match status" value="1"/>
</dbReference>
<reference evidence="8" key="3">
    <citation type="submission" date="2025-04" db="UniProtKB">
        <authorList>
            <consortium name="RefSeq"/>
        </authorList>
    </citation>
    <scope>IDENTIFICATION</scope>
    <source>
        <strain evidence="8">CBS 781.70</strain>
    </source>
</reference>
<organism evidence="6">
    <name type="scientific">Eremomyces bilateralis CBS 781.70</name>
    <dbReference type="NCBI Taxonomy" id="1392243"/>
    <lineage>
        <taxon>Eukaryota</taxon>
        <taxon>Fungi</taxon>
        <taxon>Dikarya</taxon>
        <taxon>Ascomycota</taxon>
        <taxon>Pezizomycotina</taxon>
        <taxon>Dothideomycetes</taxon>
        <taxon>Dothideomycetes incertae sedis</taxon>
        <taxon>Eremomycetales</taxon>
        <taxon>Eremomycetaceae</taxon>
        <taxon>Eremomyces</taxon>
    </lineage>
</organism>
<reference evidence="6 8" key="1">
    <citation type="submission" date="2020-01" db="EMBL/GenBank/DDBJ databases">
        <authorList>
            <consortium name="DOE Joint Genome Institute"/>
            <person name="Haridas S."/>
            <person name="Albert R."/>
            <person name="Binder M."/>
            <person name="Bloem J."/>
            <person name="Labutti K."/>
            <person name="Salamov A."/>
            <person name="Andreopoulos B."/>
            <person name="Baker S.E."/>
            <person name="Barry K."/>
            <person name="Bills G."/>
            <person name="Bluhm B.H."/>
            <person name="Cannon C."/>
            <person name="Castanera R."/>
            <person name="Culley D.E."/>
            <person name="Daum C."/>
            <person name="Ezra D."/>
            <person name="Gonzalez J.B."/>
            <person name="Henrissat B."/>
            <person name="Kuo A."/>
            <person name="Liang C."/>
            <person name="Lipzen A."/>
            <person name="Lutzoni F."/>
            <person name="Magnuson J."/>
            <person name="Mondo S."/>
            <person name="Nolan M."/>
            <person name="Ohm R."/>
            <person name="Pangilinan J."/>
            <person name="Park H.-J."/>
            <person name="Ramirez L."/>
            <person name="Alfaro M."/>
            <person name="Sun H."/>
            <person name="Tritt A."/>
            <person name="Yoshinaga Y."/>
            <person name="Zwiers L.-H."/>
            <person name="Turgeon B.G."/>
            <person name="Goodwin S.B."/>
            <person name="Spatafora J.W."/>
            <person name="Crous P.W."/>
            <person name="Grigoriev I.V."/>
        </authorList>
    </citation>
    <scope>NUCLEOTIDE SEQUENCE</scope>
    <source>
        <strain evidence="6 8">CBS 781.70</strain>
    </source>
</reference>
<evidence type="ECO:0000256" key="4">
    <source>
        <dbReference type="SAM" id="Coils"/>
    </source>
</evidence>
<keyword evidence="7" id="KW-1185">Reference proteome</keyword>
<evidence type="ECO:0000256" key="1">
    <source>
        <dbReference type="ARBA" id="ARBA00004123"/>
    </source>
</evidence>
<dbReference type="Proteomes" id="UP000504638">
    <property type="component" value="Unplaced"/>
</dbReference>
<protein>
    <recommendedName>
        <fullName evidence="9">SART-1 protein</fullName>
    </recommendedName>
</protein>
<dbReference type="GO" id="GO:0000481">
    <property type="term" value="P:maturation of 5S rRNA"/>
    <property type="evidence" value="ECO:0007669"/>
    <property type="project" value="TreeGrafter"/>
</dbReference>
<evidence type="ECO:0000313" key="7">
    <source>
        <dbReference type="Proteomes" id="UP000504638"/>
    </source>
</evidence>
<gene>
    <name evidence="6 8" type="ORF">P152DRAFT_458472</name>
</gene>
<feature type="compositionally biased region" description="Basic and acidic residues" evidence="5">
    <location>
        <begin position="524"/>
        <end position="541"/>
    </location>
</feature>
<evidence type="ECO:0000256" key="3">
    <source>
        <dbReference type="ARBA" id="ARBA00023242"/>
    </source>
</evidence>
<feature type="region of interest" description="Disordered" evidence="5">
    <location>
        <begin position="239"/>
        <end position="298"/>
    </location>
</feature>
<dbReference type="EMBL" id="ML975157">
    <property type="protein sequence ID" value="KAF1812657.1"/>
    <property type="molecule type" value="Genomic_DNA"/>
</dbReference>
<accession>A0A6G1G3H1</accession>
<dbReference type="GeneID" id="54420046"/>
<evidence type="ECO:0008006" key="9">
    <source>
        <dbReference type="Google" id="ProtNLM"/>
    </source>
</evidence>
<keyword evidence="3" id="KW-0539">Nucleus</keyword>
<dbReference type="InterPro" id="IPR005011">
    <property type="entry name" value="SNU66/SART1"/>
</dbReference>
<feature type="compositionally biased region" description="Acidic residues" evidence="5">
    <location>
        <begin position="175"/>
        <end position="187"/>
    </location>
</feature>
<sequence length="573" mass="65193">MEGIDLEQVNALRAKLGIQPIPTPGSNGLQFKDKGEDGSDQEEASTHETRQAAAGDNWLQLQAEQEAKDRRLAQKLQIKKQRDAAQRIAKLKGRGLGDLDEDEDLEDATSWLLKSKKRQKKLEKERQKRLEAELAEREKQAEYTTSDLSGLKVAHEIDQFGEEGDQILTLKDTTVGDDEDEDDELEDLDLREKEKLQERLKSKKRKFAYDPNATTEGSGLLSQYDDVIDGKKRIQISLDDIQKQATTPDVTMNETDQEGPKMPEMDRKRKKRRMRAAELARQLRDGDSNAPEDEEVGLIIDETTEFVSSLRTSTAQKKETRASAATQPEPAAIPALKLEADKQPKAEPMRSPSPPPETDAMDVDLPKPTEPAIQEVEKIHDDLGEEENLNKGMGAVLGMLTSRGILNREAEEDKNGLLRDRQRFLSEKKRREEDAERKARLQRERDRQSGKLDRMSVREREDYARNLNAQRDQAESRQMADIFNREYKPDVQLKYVDEYGRRLDAKEAFKHLSHQFHGKGSGKGKTEKRLKKIDDEKKKEGMSLLDTSRDTGGMDNAAQNRAKTNRQAGVRLQ</sequence>
<feature type="coiled-coil region" evidence="4">
    <location>
        <begin position="113"/>
        <end position="142"/>
    </location>
</feature>
<proteinExistence type="inferred from homology"/>
<dbReference type="GO" id="GO:0046540">
    <property type="term" value="C:U4/U6 x U5 tri-snRNP complex"/>
    <property type="evidence" value="ECO:0007669"/>
    <property type="project" value="TreeGrafter"/>
</dbReference>
<reference evidence="8" key="2">
    <citation type="submission" date="2020-04" db="EMBL/GenBank/DDBJ databases">
        <authorList>
            <consortium name="NCBI Genome Project"/>
        </authorList>
    </citation>
    <scope>NUCLEOTIDE SEQUENCE</scope>
    <source>
        <strain evidence="8">CBS 781.70</strain>
    </source>
</reference>
<feature type="compositionally biased region" description="Polar residues" evidence="5">
    <location>
        <begin position="243"/>
        <end position="254"/>
    </location>
</feature>
<feature type="compositionally biased region" description="Basic and acidic residues" evidence="5">
    <location>
        <begin position="338"/>
        <end position="348"/>
    </location>
</feature>
<dbReference type="RefSeq" id="XP_033534288.1">
    <property type="nucleotide sequence ID" value="XM_033679476.1"/>
</dbReference>
<feature type="compositionally biased region" description="Basic and acidic residues" evidence="5">
    <location>
        <begin position="258"/>
        <end position="267"/>
    </location>
</feature>
<dbReference type="PANTHER" id="PTHR14152">
    <property type="entry name" value="SQUAMOUS CELL CARCINOMA ANTIGEN RECOGNISED BY CYTOTOXIC T LYMPHOCYTES"/>
    <property type="match status" value="1"/>
</dbReference>
<evidence type="ECO:0000313" key="6">
    <source>
        <dbReference type="EMBL" id="KAF1812657.1"/>
    </source>
</evidence>
<name>A0A6G1G3H1_9PEZI</name>
<feature type="region of interest" description="Disordered" evidence="5">
    <location>
        <begin position="17"/>
        <end position="56"/>
    </location>
</feature>
<feature type="compositionally biased region" description="Basic and acidic residues" evidence="5">
    <location>
        <begin position="275"/>
        <end position="287"/>
    </location>
</feature>
<keyword evidence="4" id="KW-0175">Coiled coil</keyword>
<comment type="similarity">
    <text evidence="2">Belongs to the SNU66/SART1 family.</text>
</comment>
<dbReference type="Pfam" id="PF03343">
    <property type="entry name" value="SART-1"/>
    <property type="match status" value="2"/>
</dbReference>
<dbReference type="GO" id="GO:0045292">
    <property type="term" value="P:mRNA cis splicing, via spliceosome"/>
    <property type="evidence" value="ECO:0007669"/>
    <property type="project" value="TreeGrafter"/>
</dbReference>
<evidence type="ECO:0000256" key="5">
    <source>
        <dbReference type="SAM" id="MobiDB-lite"/>
    </source>
</evidence>
<feature type="region of interest" description="Disordered" evidence="5">
    <location>
        <begin position="310"/>
        <end position="366"/>
    </location>
</feature>
<feature type="region of interest" description="Disordered" evidence="5">
    <location>
        <begin position="426"/>
        <end position="460"/>
    </location>
</feature>
<comment type="subcellular location">
    <subcellularLocation>
        <location evidence="1">Nucleus</location>
    </subcellularLocation>
</comment>
<feature type="region of interest" description="Disordered" evidence="5">
    <location>
        <begin position="514"/>
        <end position="573"/>
    </location>
</feature>
<dbReference type="AlphaFoldDB" id="A0A6G1G3H1"/>